<dbReference type="EMBL" id="WHUT02000006">
    <property type="protein sequence ID" value="NUB45042.1"/>
    <property type="molecule type" value="Genomic_DNA"/>
</dbReference>
<dbReference type="AlphaFoldDB" id="A0A8X8GXQ2"/>
<name>A0A8X8GXQ2_9RHOB</name>
<keyword evidence="1" id="KW-1133">Transmembrane helix</keyword>
<feature type="transmembrane region" description="Helical" evidence="1">
    <location>
        <begin position="124"/>
        <end position="149"/>
    </location>
</feature>
<protein>
    <recommendedName>
        <fullName evidence="4">Phage tail protein</fullName>
    </recommendedName>
</protein>
<feature type="transmembrane region" description="Helical" evidence="1">
    <location>
        <begin position="93"/>
        <end position="112"/>
    </location>
</feature>
<dbReference type="InterPro" id="IPR029063">
    <property type="entry name" value="SAM-dependent_MTases_sf"/>
</dbReference>
<accession>A0A8X8GXQ2</accession>
<organism evidence="2 3">
    <name type="scientific">Fertoeibacter niger</name>
    <dbReference type="NCBI Taxonomy" id="2656921"/>
    <lineage>
        <taxon>Bacteria</taxon>
        <taxon>Pseudomonadati</taxon>
        <taxon>Pseudomonadota</taxon>
        <taxon>Alphaproteobacteria</taxon>
        <taxon>Rhodobacterales</taxon>
        <taxon>Paracoccaceae</taxon>
        <taxon>Fertoeibacter</taxon>
    </lineage>
</organism>
<dbReference type="SUPFAM" id="SSF53335">
    <property type="entry name" value="S-adenosyl-L-methionine-dependent methyltransferases"/>
    <property type="match status" value="1"/>
</dbReference>
<keyword evidence="3" id="KW-1185">Reference proteome</keyword>
<dbReference type="RefSeq" id="WP_174539822.1">
    <property type="nucleotide sequence ID" value="NZ_WHUT02000006.1"/>
</dbReference>
<evidence type="ECO:0008006" key="4">
    <source>
        <dbReference type="Google" id="ProtNLM"/>
    </source>
</evidence>
<proteinExistence type="predicted"/>
<reference evidence="2" key="1">
    <citation type="submission" date="2020-05" db="EMBL/GenBank/DDBJ databases">
        <title>Fertoebacter nigrum gen. nov., sp. nov., a new member of the family Rhodobacteraceae.</title>
        <authorList>
            <person name="Szuroczki S."/>
            <person name="Abbaszade G."/>
            <person name="Buni D."/>
            <person name="Schumann P."/>
            <person name="Toth E."/>
        </authorList>
    </citation>
    <scope>NUCLEOTIDE SEQUENCE</scope>
    <source>
        <strain evidence="2">RG-N-1a</strain>
    </source>
</reference>
<evidence type="ECO:0000313" key="3">
    <source>
        <dbReference type="Proteomes" id="UP000484076"/>
    </source>
</evidence>
<dbReference type="Proteomes" id="UP000484076">
    <property type="component" value="Unassembled WGS sequence"/>
</dbReference>
<keyword evidence="1" id="KW-0472">Membrane</keyword>
<evidence type="ECO:0000256" key="1">
    <source>
        <dbReference type="SAM" id="Phobius"/>
    </source>
</evidence>
<evidence type="ECO:0000313" key="2">
    <source>
        <dbReference type="EMBL" id="NUB45042.1"/>
    </source>
</evidence>
<comment type="caution">
    <text evidence="2">The sequence shown here is derived from an EMBL/GenBank/DDBJ whole genome shotgun (WGS) entry which is preliminary data.</text>
</comment>
<gene>
    <name evidence="2" type="ORF">GEU84_011640</name>
</gene>
<dbReference type="Gene3D" id="3.40.50.150">
    <property type="entry name" value="Vaccinia Virus protein VP39"/>
    <property type="match status" value="1"/>
</dbReference>
<keyword evidence="1" id="KW-0812">Transmembrane</keyword>
<sequence length="251" mass="26188">MTGKALIPVLAAPHLDPAAGRIALDLPEGLTLAQILSTVLPGATPDELLRCRVALVTEQGSQIVLPGVWHRVRPRPGVRVVIRVIPGKDGLRSLLSIVVSIAAIAAGQFWGLKVGQLLGLGAGTAGAVGSALVGVGVSIVGNLLINALIPPDKPESRDAQNRYLDPPYWGCEGDYGKALFAPQDFARLAAVLGALKGRFILSLNDVQGVRDTFAAFQMAPVKTTYTIASKGAVPDRAELLISNFTLPGVTP</sequence>